<dbReference type="PANTHER" id="PTHR46797:SF23">
    <property type="entry name" value="HTH-TYPE TRANSCRIPTIONAL REGULATOR SUTR"/>
    <property type="match status" value="1"/>
</dbReference>
<dbReference type="Pfam" id="PF01381">
    <property type="entry name" value="HTH_3"/>
    <property type="match status" value="1"/>
</dbReference>
<dbReference type="EMBL" id="JBANDC010000008">
    <property type="protein sequence ID" value="MEM4988340.1"/>
    <property type="molecule type" value="Genomic_DNA"/>
</dbReference>
<reference evidence="5 6" key="1">
    <citation type="submission" date="2024-02" db="EMBL/GenBank/DDBJ databases">
        <title>Draft genome sequence of Collimonas sp. strain H4R21, an effective mineral-weathering bacterial strain isolated from the beech rhizosphere.</title>
        <authorList>
            <person name="Morin E."/>
            <person name="Uroz S."/>
            <person name="Leveau J.H.J."/>
            <person name="Kumar R."/>
            <person name="Rey M.W."/>
            <person name="Pham J."/>
        </authorList>
    </citation>
    <scope>NUCLEOTIDE SEQUENCE [LARGE SCALE GENOMIC DNA]</scope>
    <source>
        <strain evidence="5 6">H4R21</strain>
    </source>
</reference>
<dbReference type="SUPFAM" id="SSF47413">
    <property type="entry name" value="lambda repressor-like DNA-binding domains"/>
    <property type="match status" value="1"/>
</dbReference>
<dbReference type="InterPro" id="IPR001387">
    <property type="entry name" value="Cro/C1-type_HTH"/>
</dbReference>
<comment type="caution">
    <text evidence="5">The sequence shown here is derived from an EMBL/GenBank/DDBJ whole genome shotgun (WGS) entry which is preliminary data.</text>
</comment>
<evidence type="ECO:0000256" key="2">
    <source>
        <dbReference type="ARBA" id="ARBA00023125"/>
    </source>
</evidence>
<dbReference type="InterPro" id="IPR010982">
    <property type="entry name" value="Lambda_DNA-bd_dom_sf"/>
</dbReference>
<evidence type="ECO:0000256" key="3">
    <source>
        <dbReference type="ARBA" id="ARBA00023163"/>
    </source>
</evidence>
<accession>A0ABU9PWH6</accession>
<keyword evidence="1" id="KW-0805">Transcription regulation</keyword>
<evidence type="ECO:0000259" key="4">
    <source>
        <dbReference type="PROSITE" id="PS50943"/>
    </source>
</evidence>
<keyword evidence="3" id="KW-0804">Transcription</keyword>
<dbReference type="Gene3D" id="1.10.260.40">
    <property type="entry name" value="lambda repressor-like DNA-binding domains"/>
    <property type="match status" value="1"/>
</dbReference>
<sequence>MQDVRRLVGERVQILRKRKGLSQEELAGRIGIETNSLSRLERGAHYPSLETLDRIRVELGVDLANFFDFGDEPSAESLRDFLLRAANKADYPTLIKMAAAVRVILDEQTPA</sequence>
<protein>
    <submittedName>
        <fullName evidence="5">Helix-turn-helix transcriptional regulator</fullName>
    </submittedName>
</protein>
<gene>
    <name evidence="5" type="ORF">V8G57_13170</name>
</gene>
<dbReference type="PROSITE" id="PS50943">
    <property type="entry name" value="HTH_CROC1"/>
    <property type="match status" value="1"/>
</dbReference>
<dbReference type="PANTHER" id="PTHR46797">
    <property type="entry name" value="HTH-TYPE TRANSCRIPTIONAL REGULATOR"/>
    <property type="match status" value="1"/>
</dbReference>
<keyword evidence="6" id="KW-1185">Reference proteome</keyword>
<evidence type="ECO:0000256" key="1">
    <source>
        <dbReference type="ARBA" id="ARBA00023015"/>
    </source>
</evidence>
<organism evidence="5 6">
    <name type="scientific">Collimonas rhizosphaerae</name>
    <dbReference type="NCBI Taxonomy" id="3126357"/>
    <lineage>
        <taxon>Bacteria</taxon>
        <taxon>Pseudomonadati</taxon>
        <taxon>Pseudomonadota</taxon>
        <taxon>Betaproteobacteria</taxon>
        <taxon>Burkholderiales</taxon>
        <taxon>Oxalobacteraceae</taxon>
        <taxon>Collimonas</taxon>
    </lineage>
</organism>
<feature type="domain" description="HTH cro/C1-type" evidence="4">
    <location>
        <begin position="12"/>
        <end position="66"/>
    </location>
</feature>
<dbReference type="InterPro" id="IPR050807">
    <property type="entry name" value="TransReg_Diox_bact_type"/>
</dbReference>
<proteinExistence type="predicted"/>
<evidence type="ECO:0000313" key="6">
    <source>
        <dbReference type="Proteomes" id="UP001495910"/>
    </source>
</evidence>
<name>A0ABU9PWH6_9BURK</name>
<dbReference type="CDD" id="cd00093">
    <property type="entry name" value="HTH_XRE"/>
    <property type="match status" value="1"/>
</dbReference>
<dbReference type="SMART" id="SM00530">
    <property type="entry name" value="HTH_XRE"/>
    <property type="match status" value="1"/>
</dbReference>
<dbReference type="Proteomes" id="UP001495910">
    <property type="component" value="Unassembled WGS sequence"/>
</dbReference>
<evidence type="ECO:0000313" key="5">
    <source>
        <dbReference type="EMBL" id="MEM4988340.1"/>
    </source>
</evidence>
<keyword evidence="2" id="KW-0238">DNA-binding</keyword>
<dbReference type="RefSeq" id="WP_342829785.1">
    <property type="nucleotide sequence ID" value="NZ_JBANDC010000008.1"/>
</dbReference>